<dbReference type="PANTHER" id="PTHR48407:SF1">
    <property type="entry name" value="CRANIOFACIAL DEVELOPMENT PROTEIN 1"/>
    <property type="match status" value="1"/>
</dbReference>
<name>A0A6A6GX98_VIRVR</name>
<evidence type="ECO:0000256" key="3">
    <source>
        <dbReference type="SAM" id="MobiDB-lite"/>
    </source>
</evidence>
<feature type="compositionally biased region" description="Polar residues" evidence="3">
    <location>
        <begin position="281"/>
        <end position="294"/>
    </location>
</feature>
<feature type="compositionally biased region" description="Basic and acidic residues" evidence="3">
    <location>
        <begin position="211"/>
        <end position="236"/>
    </location>
</feature>
<feature type="compositionally biased region" description="Basic residues" evidence="3">
    <location>
        <begin position="73"/>
        <end position="84"/>
    </location>
</feature>
<evidence type="ECO:0000259" key="4">
    <source>
        <dbReference type="PROSITE" id="PS51279"/>
    </source>
</evidence>
<proteinExistence type="inferred from homology"/>
<evidence type="ECO:0000313" key="6">
    <source>
        <dbReference type="Proteomes" id="UP000800092"/>
    </source>
</evidence>
<feature type="compositionally biased region" description="Acidic residues" evidence="3">
    <location>
        <begin position="88"/>
        <end position="107"/>
    </location>
</feature>
<gene>
    <name evidence="5" type="ORF">EV356DRAFT_508951</name>
</gene>
<protein>
    <recommendedName>
        <fullName evidence="2">SWR1-complex protein 5</fullName>
    </recommendedName>
</protein>
<dbReference type="InterPro" id="IPR027124">
    <property type="entry name" value="Swc5/CFDP1/2"/>
</dbReference>
<dbReference type="AlphaFoldDB" id="A0A6A6GX98"/>
<dbReference type="PANTHER" id="PTHR48407">
    <property type="entry name" value="CRANIOFACIAL DEVELOPMENT PROTEIN 1"/>
    <property type="match status" value="1"/>
</dbReference>
<feature type="compositionally biased region" description="Pro residues" evidence="3">
    <location>
        <begin position="252"/>
        <end position="263"/>
    </location>
</feature>
<reference evidence="5" key="1">
    <citation type="journal article" date="2020" name="Stud. Mycol.">
        <title>101 Dothideomycetes genomes: a test case for predicting lifestyles and emergence of pathogens.</title>
        <authorList>
            <person name="Haridas S."/>
            <person name="Albert R."/>
            <person name="Binder M."/>
            <person name="Bloem J."/>
            <person name="Labutti K."/>
            <person name="Salamov A."/>
            <person name="Andreopoulos B."/>
            <person name="Baker S."/>
            <person name="Barry K."/>
            <person name="Bills G."/>
            <person name="Bluhm B."/>
            <person name="Cannon C."/>
            <person name="Castanera R."/>
            <person name="Culley D."/>
            <person name="Daum C."/>
            <person name="Ezra D."/>
            <person name="Gonzalez J."/>
            <person name="Henrissat B."/>
            <person name="Kuo A."/>
            <person name="Liang C."/>
            <person name="Lipzen A."/>
            <person name="Lutzoni F."/>
            <person name="Magnuson J."/>
            <person name="Mondo S."/>
            <person name="Nolan M."/>
            <person name="Ohm R."/>
            <person name="Pangilinan J."/>
            <person name="Park H.-J."/>
            <person name="Ramirez L."/>
            <person name="Alfaro M."/>
            <person name="Sun H."/>
            <person name="Tritt A."/>
            <person name="Yoshinaga Y."/>
            <person name="Zwiers L.-H."/>
            <person name="Turgeon B."/>
            <person name="Goodwin S."/>
            <person name="Spatafora J."/>
            <person name="Crous P."/>
            <person name="Grigoriev I."/>
        </authorList>
    </citation>
    <scope>NUCLEOTIDE SEQUENCE</scope>
    <source>
        <strain evidence="5">Tuck. ex Michener</strain>
    </source>
</reference>
<comment type="similarity">
    <text evidence="1">Belongs to the SWC5 family.</text>
</comment>
<accession>A0A6A6GX98</accession>
<dbReference type="Proteomes" id="UP000800092">
    <property type="component" value="Unassembled WGS sequence"/>
</dbReference>
<dbReference type="OrthoDB" id="445677at2759"/>
<feature type="domain" description="BCNT-C" evidence="4">
    <location>
        <begin position="311"/>
        <end position="391"/>
    </location>
</feature>
<dbReference type="EMBL" id="ML991841">
    <property type="protein sequence ID" value="KAF2230424.1"/>
    <property type="molecule type" value="Genomic_DNA"/>
</dbReference>
<feature type="region of interest" description="Disordered" evidence="3">
    <location>
        <begin position="167"/>
        <end position="299"/>
    </location>
</feature>
<keyword evidence="6" id="KW-1185">Reference proteome</keyword>
<organism evidence="5 6">
    <name type="scientific">Viridothelium virens</name>
    <name type="common">Speckled blister lichen</name>
    <name type="synonym">Trypethelium virens</name>
    <dbReference type="NCBI Taxonomy" id="1048519"/>
    <lineage>
        <taxon>Eukaryota</taxon>
        <taxon>Fungi</taxon>
        <taxon>Dikarya</taxon>
        <taxon>Ascomycota</taxon>
        <taxon>Pezizomycotina</taxon>
        <taxon>Dothideomycetes</taxon>
        <taxon>Dothideomycetes incertae sedis</taxon>
        <taxon>Trypetheliales</taxon>
        <taxon>Trypetheliaceae</taxon>
        <taxon>Viridothelium</taxon>
    </lineage>
</organism>
<sequence>MAEDIVLEDANYVSEEDEDFNPTAVADGAGSESSGEEDTNQPATASKSGKSARRDDQLDFENSGDEATIQSAKARRRKRNKKKGTQPADDEDDASGVDVDLLDEDGGEGGLVKTRAQRKSEKAERKQLAGTEGATADVEAIWARLMSAPLKPAPGIDEFEKAFAIEDDLSIPKDHNQTNGASKDEPNHEKPAADPANTSHPSAGTADDDTITIHRTYDFAGETHTETKRVPKDSAEARLYLSSLDPSKPSGTPNPSPPSPYDPSVPQLRRPLKRPSRFEPNPTSEIRNLPTTTPLPRARFPIRNLRADKDAVAAAAAARTTMAANNKAAKLNTVTKSKMDWAGFVDQAGIAEELREHEKGGKAYLDRMEFLGRVEWRRDAEARGAKSTVVG</sequence>
<dbReference type="GO" id="GO:0000812">
    <property type="term" value="C:Swr1 complex"/>
    <property type="evidence" value="ECO:0007669"/>
    <property type="project" value="TreeGrafter"/>
</dbReference>
<feature type="compositionally biased region" description="Basic and acidic residues" evidence="3">
    <location>
        <begin position="118"/>
        <end position="127"/>
    </location>
</feature>
<feature type="compositionally biased region" description="Basic and acidic residues" evidence="3">
    <location>
        <begin position="167"/>
        <end position="192"/>
    </location>
</feature>
<evidence type="ECO:0000256" key="1">
    <source>
        <dbReference type="ARBA" id="ARBA00010465"/>
    </source>
</evidence>
<dbReference type="InterPro" id="IPR011421">
    <property type="entry name" value="BCNT-C"/>
</dbReference>
<evidence type="ECO:0000313" key="5">
    <source>
        <dbReference type="EMBL" id="KAF2230424.1"/>
    </source>
</evidence>
<evidence type="ECO:0000256" key="2">
    <source>
        <dbReference type="ARBA" id="ARBA00019138"/>
    </source>
</evidence>
<dbReference type="Pfam" id="PF07572">
    <property type="entry name" value="BCNT"/>
    <property type="match status" value="1"/>
</dbReference>
<feature type="compositionally biased region" description="Polar residues" evidence="3">
    <location>
        <begin position="40"/>
        <end position="49"/>
    </location>
</feature>
<feature type="region of interest" description="Disordered" evidence="3">
    <location>
        <begin position="1"/>
        <end position="136"/>
    </location>
</feature>
<dbReference type="PROSITE" id="PS51279">
    <property type="entry name" value="BCNT_C"/>
    <property type="match status" value="1"/>
</dbReference>